<reference evidence="2 3" key="1">
    <citation type="submission" date="2011-08" db="EMBL/GenBank/DDBJ databases">
        <authorList>
            <person name="Liu Z.J."/>
            <person name="Shi F.L."/>
            <person name="Lu J.Q."/>
            <person name="Li M."/>
            <person name="Wang Z.L."/>
        </authorList>
    </citation>
    <scope>NUCLEOTIDE SEQUENCE [LARGE SCALE GENOMIC DNA]</scope>
    <source>
        <strain evidence="2 3">USNM 41457</strain>
    </source>
</reference>
<keyword evidence="1" id="KW-0812">Transmembrane</keyword>
<protein>
    <submittedName>
        <fullName evidence="2">Uncharacterized protein</fullName>
    </submittedName>
</protein>
<dbReference type="HOGENOM" id="CLU_576210_0_0_1"/>
<reference evidence="3" key="2">
    <citation type="submission" date="2015-07" db="EMBL/GenBank/DDBJ databases">
        <title>Contrasting host-pathogen interactions and genome evolution in two generalist and specialist microsporidian pathogens of mosquitoes.</title>
        <authorList>
            <consortium name="The Broad Institute Genomics Platform"/>
            <consortium name="The Broad Institute Genome Sequencing Center for Infectious Disease"/>
            <person name="Cuomo C.A."/>
            <person name="Sanscrainte N.D."/>
            <person name="Goldberg J.M."/>
            <person name="Heiman D."/>
            <person name="Young S."/>
            <person name="Zeng Q."/>
            <person name="Becnel J.J."/>
            <person name="Birren B.W."/>
        </authorList>
    </citation>
    <scope>NUCLEOTIDE SEQUENCE [LARGE SCALE GENOMIC DNA]</scope>
    <source>
        <strain evidence="3">USNM 41457</strain>
    </source>
</reference>
<evidence type="ECO:0000313" key="3">
    <source>
        <dbReference type="Proteomes" id="UP000003163"/>
    </source>
</evidence>
<dbReference type="EMBL" id="AFBI03000021">
    <property type="protein sequence ID" value="EJW04283.1"/>
    <property type="molecule type" value="Genomic_DNA"/>
</dbReference>
<accession>J8ZX69</accession>
<keyword evidence="1" id="KW-1133">Transmembrane helix</keyword>
<evidence type="ECO:0000256" key="1">
    <source>
        <dbReference type="SAM" id="Phobius"/>
    </source>
</evidence>
<keyword evidence="1" id="KW-0472">Membrane</keyword>
<dbReference type="AlphaFoldDB" id="J8ZX69"/>
<proteinExistence type="predicted"/>
<name>J8ZX69_EDHAE</name>
<dbReference type="Proteomes" id="UP000003163">
    <property type="component" value="Unassembled WGS sequence"/>
</dbReference>
<sequence length="514" mass="61109">MKIRFGLFFNIMLALCLLFFKIYQLGKLEMWYRSLPNRSDSFKKKLNFTTDNNTVETATKIIPREDINEVSRTSLPFLNDEEISEIIVNVLKHQNMLEPYCNDKTKIKNWNRIKELKFDSFKKFYYNDNLKNFQGIKHIFDNGTECDKNAFTNILKSVFLDHKDKFMDLNETNNPGNALSYATNIDLNYFGYRGDTFTLSTLYSDKNFGEKVNYIVVNLFKTCAMEMYHLAKVLILQMTTYFSTNECLYSFFQIEIDCKSDQFEKIQKLCFKYTFIKNANYILKNNDPNNFRILGFKREDFEKITSFDYRTISIEDEYQRIYNILVINCNNYIDYIKMKISSNEKNERCNVKDEILLISGNQTLTPFFSKSDLLDPIDKFCIYLKSNYIVKKPNVLLDFFFNAEREIPNMSLITKFKHTKYIYTFLNNQINKPKLGFLISNPKIAFNALEIKEYGKIFEKIYFYIENIRINVFNEAKSDLVLVSTRKYKNILEKYLIKFDSHCKIIQSRSHDGK</sequence>
<feature type="transmembrane region" description="Helical" evidence="1">
    <location>
        <begin position="7"/>
        <end position="26"/>
    </location>
</feature>
<organism evidence="2 3">
    <name type="scientific">Edhazardia aedis (strain USNM 41457)</name>
    <name type="common">Microsporidian parasite</name>
    <dbReference type="NCBI Taxonomy" id="1003232"/>
    <lineage>
        <taxon>Eukaryota</taxon>
        <taxon>Fungi</taxon>
        <taxon>Fungi incertae sedis</taxon>
        <taxon>Microsporidia</taxon>
        <taxon>Edhazardia</taxon>
    </lineage>
</organism>
<gene>
    <name evidence="2" type="ORF">EDEG_01448</name>
</gene>
<comment type="caution">
    <text evidence="2">The sequence shown here is derived from an EMBL/GenBank/DDBJ whole genome shotgun (WGS) entry which is preliminary data.</text>
</comment>
<keyword evidence="3" id="KW-1185">Reference proteome</keyword>
<dbReference type="InParanoid" id="J8ZX69"/>
<dbReference type="VEuPathDB" id="MicrosporidiaDB:EDEG_01448"/>
<evidence type="ECO:0000313" key="2">
    <source>
        <dbReference type="EMBL" id="EJW04283.1"/>
    </source>
</evidence>